<gene>
    <name evidence="1" type="ORF">PN36_26280</name>
</gene>
<dbReference type="SUPFAM" id="SSF47240">
    <property type="entry name" value="Ferritin-like"/>
    <property type="match status" value="1"/>
</dbReference>
<evidence type="ECO:0008006" key="3">
    <source>
        <dbReference type="Google" id="ProtNLM"/>
    </source>
</evidence>
<dbReference type="Pfam" id="PF04305">
    <property type="entry name" value="DUF455"/>
    <property type="match status" value="1"/>
</dbReference>
<dbReference type="PANTHER" id="PTHR42782:SF4">
    <property type="entry name" value="DUF455 DOMAIN-CONTAINING PROTEIN"/>
    <property type="match status" value="1"/>
</dbReference>
<organism evidence="1 2">
    <name type="scientific">Candidatus Thiomargarita nelsonii</name>
    <dbReference type="NCBI Taxonomy" id="1003181"/>
    <lineage>
        <taxon>Bacteria</taxon>
        <taxon>Pseudomonadati</taxon>
        <taxon>Pseudomonadota</taxon>
        <taxon>Gammaproteobacteria</taxon>
        <taxon>Thiotrichales</taxon>
        <taxon>Thiotrichaceae</taxon>
        <taxon>Thiomargarita</taxon>
    </lineage>
</organism>
<keyword evidence="2" id="KW-1185">Reference proteome</keyword>
<comment type="caution">
    <text evidence="1">The sequence shown here is derived from an EMBL/GenBank/DDBJ whole genome shotgun (WGS) entry which is preliminary data.</text>
</comment>
<protein>
    <recommendedName>
        <fullName evidence="3">Protein containing DUF455</fullName>
    </recommendedName>
</protein>
<dbReference type="Proteomes" id="UP000030428">
    <property type="component" value="Unassembled WGS sequence"/>
</dbReference>
<evidence type="ECO:0000313" key="1">
    <source>
        <dbReference type="EMBL" id="KHD06801.2"/>
    </source>
</evidence>
<dbReference type="CDD" id="cd00657">
    <property type="entry name" value="Ferritin_like"/>
    <property type="match status" value="1"/>
</dbReference>
<dbReference type="InterPro" id="IPR009078">
    <property type="entry name" value="Ferritin-like_SF"/>
</dbReference>
<dbReference type="InterPro" id="IPR012347">
    <property type="entry name" value="Ferritin-like"/>
</dbReference>
<dbReference type="InterPro" id="IPR011197">
    <property type="entry name" value="UCP012318"/>
</dbReference>
<accession>A0A0A6RSF2</accession>
<name>A0A0A6RSF2_9GAMM</name>
<dbReference type="AlphaFoldDB" id="A0A0A6RSF2"/>
<dbReference type="InterPro" id="IPR007402">
    <property type="entry name" value="DUF455"/>
</dbReference>
<proteinExistence type="predicted"/>
<sequence>MTNNLFEAAYRCIMATDSKVQLSRTTAQAWQNNQLNLSPSKPPAPILSPGLPPSLSLVSAREVPKRTTLSTPMGQAALLHALAHIEFNAINLAWDAIYRFRDLPKAFYDDWVKVADEETTHFLLLHEQLQQLDYVYGDLSAHNGLWEMAVKTAHDVLIRMALVPRVLEARGLDATPPIIAKLQAQKLQTLVEILQLILHDEIGHVAIGSRWFFYCCAERNLVPETTFQRLVAQYFTGDIKPPFNVEARLAAGFSQAELEQFA</sequence>
<dbReference type="PANTHER" id="PTHR42782">
    <property type="entry name" value="SI:CH73-314G15.3"/>
    <property type="match status" value="1"/>
</dbReference>
<dbReference type="PIRSF" id="PIRSF012318">
    <property type="entry name" value="UCP012318"/>
    <property type="match status" value="1"/>
</dbReference>
<dbReference type="Gene3D" id="1.20.1260.10">
    <property type="match status" value="1"/>
</dbReference>
<reference evidence="1 2" key="1">
    <citation type="journal article" date="2016" name="Front. Microbiol.">
        <title>Single-Cell (Meta-)Genomics of a Dimorphic Candidatus Thiomargarita nelsonii Reveals Genomic Plasticity.</title>
        <authorList>
            <person name="Flood B.E."/>
            <person name="Fliss P."/>
            <person name="Jones D.S."/>
            <person name="Dick G.J."/>
            <person name="Jain S."/>
            <person name="Kaster A.K."/>
            <person name="Winkel M."/>
            <person name="Mussmann M."/>
            <person name="Bailey J."/>
        </authorList>
    </citation>
    <scope>NUCLEOTIDE SEQUENCE [LARGE SCALE GENOMIC DNA]</scope>
    <source>
        <strain evidence="1">Hydrate Ridge</strain>
    </source>
</reference>
<dbReference type="EMBL" id="JSZA02000153">
    <property type="protein sequence ID" value="KHD06801.2"/>
    <property type="molecule type" value="Genomic_DNA"/>
</dbReference>
<evidence type="ECO:0000313" key="2">
    <source>
        <dbReference type="Proteomes" id="UP000030428"/>
    </source>
</evidence>